<comment type="caution">
    <text evidence="1">The sequence shown here is derived from an EMBL/GenBank/DDBJ whole genome shotgun (WGS) entry which is preliminary data.</text>
</comment>
<proteinExistence type="predicted"/>
<gene>
    <name evidence="1" type="ORF">C8Z91_34820</name>
</gene>
<evidence type="ECO:0008006" key="3">
    <source>
        <dbReference type="Google" id="ProtNLM"/>
    </source>
</evidence>
<dbReference type="Proteomes" id="UP000244184">
    <property type="component" value="Unassembled WGS sequence"/>
</dbReference>
<reference evidence="1 2" key="1">
    <citation type="submission" date="2018-03" db="EMBL/GenBank/DDBJ databases">
        <title>Genome sequence of Paenibacillus elgii strain AC13 an antimicrobial compound producing bacteria.</title>
        <authorList>
            <person name="Kurokawa A.S."/>
            <person name="Araujo J.F."/>
            <person name="Costa R.A."/>
            <person name="Ortega D.B."/>
            <person name="Pires A.S."/>
            <person name="Pappas G.J.Jr."/>
            <person name="Franco O.L."/>
            <person name="Barreto C."/>
            <person name="Magalhaes B.S."/>
            <person name="Kruger R.H."/>
        </authorList>
    </citation>
    <scope>NUCLEOTIDE SEQUENCE [LARGE SCALE GENOMIC DNA]</scope>
    <source>
        <strain evidence="1 2">AC13</strain>
    </source>
</reference>
<accession>A0A2T6FRU6</accession>
<name>A0A2T6FRU6_9BACL</name>
<dbReference type="AlphaFoldDB" id="A0A2T6FRU6"/>
<protein>
    <recommendedName>
        <fullName evidence="3">Glycosyltransferase subfamily 4-like N-terminal domain-containing protein</fullName>
    </recommendedName>
</protein>
<dbReference type="EMBL" id="PYHP01000101">
    <property type="protein sequence ID" value="PUA34641.1"/>
    <property type="molecule type" value="Genomic_DNA"/>
</dbReference>
<organism evidence="1 2">
    <name type="scientific">Paenibacillus elgii</name>
    <dbReference type="NCBI Taxonomy" id="189691"/>
    <lineage>
        <taxon>Bacteria</taxon>
        <taxon>Bacillati</taxon>
        <taxon>Bacillota</taxon>
        <taxon>Bacilli</taxon>
        <taxon>Bacillales</taxon>
        <taxon>Paenibacillaceae</taxon>
        <taxon>Paenibacillus</taxon>
    </lineage>
</organism>
<dbReference type="RefSeq" id="WP_108535225.1">
    <property type="nucleotide sequence ID" value="NZ_PYHP01000101.1"/>
</dbReference>
<evidence type="ECO:0000313" key="1">
    <source>
        <dbReference type="EMBL" id="PUA34641.1"/>
    </source>
</evidence>
<evidence type="ECO:0000313" key="2">
    <source>
        <dbReference type="Proteomes" id="UP000244184"/>
    </source>
</evidence>
<sequence length="124" mass="14863">MHPKVCMFLEATMLPSYEGATQRFTNLSYHLARQGYPTVIFHVYRGWSDLNKIRKQPYRTYIVEPSKFYDGFDQIIALMEEEAINIVQFSDYERILMFGSYIKKLKTLKYVMKYMMSFLIFSLH</sequence>